<dbReference type="InterPro" id="IPR036942">
    <property type="entry name" value="Beta-barrel_TonB_sf"/>
</dbReference>
<comment type="similarity">
    <text evidence="2 12 13">Belongs to the TonB-dependent receptor family.</text>
</comment>
<dbReference type="PROSITE" id="PS52016">
    <property type="entry name" value="TONB_DEPENDENT_REC_3"/>
    <property type="match status" value="1"/>
</dbReference>
<feature type="chain" id="PRO_5019743833" evidence="14">
    <location>
        <begin position="26"/>
        <end position="627"/>
    </location>
</feature>
<evidence type="ECO:0000313" key="17">
    <source>
        <dbReference type="EMBL" id="RLJ68332.1"/>
    </source>
</evidence>
<dbReference type="AlphaFoldDB" id="A0A497XK51"/>
<dbReference type="InterPro" id="IPR037066">
    <property type="entry name" value="Plug_dom_sf"/>
</dbReference>
<keyword evidence="10" id="KW-0675">Receptor</keyword>
<feature type="domain" description="TonB-dependent receptor-like beta-barrel" evidence="15">
    <location>
        <begin position="169"/>
        <end position="600"/>
    </location>
</feature>
<evidence type="ECO:0000256" key="2">
    <source>
        <dbReference type="ARBA" id="ARBA00009810"/>
    </source>
</evidence>
<evidence type="ECO:0000313" key="18">
    <source>
        <dbReference type="Proteomes" id="UP000268908"/>
    </source>
</evidence>
<feature type="signal peptide" evidence="14">
    <location>
        <begin position="1"/>
        <end position="25"/>
    </location>
</feature>
<dbReference type="RefSeq" id="WP_121240244.1">
    <property type="nucleotide sequence ID" value="NZ_BHVV01000002.1"/>
</dbReference>
<evidence type="ECO:0000256" key="13">
    <source>
        <dbReference type="RuleBase" id="RU003357"/>
    </source>
</evidence>
<dbReference type="InterPro" id="IPR000531">
    <property type="entry name" value="Beta-barrel_TonB"/>
</dbReference>
<protein>
    <submittedName>
        <fullName evidence="17">Vitamin B12 transporter</fullName>
    </submittedName>
</protein>
<dbReference type="Proteomes" id="UP000268908">
    <property type="component" value="Unassembled WGS sequence"/>
</dbReference>
<evidence type="ECO:0000256" key="1">
    <source>
        <dbReference type="ARBA" id="ARBA00004571"/>
    </source>
</evidence>
<dbReference type="Gene3D" id="2.40.170.20">
    <property type="entry name" value="TonB-dependent receptor, beta-barrel domain"/>
    <property type="match status" value="1"/>
</dbReference>
<reference evidence="17 18" key="1">
    <citation type="submission" date="2018-10" db="EMBL/GenBank/DDBJ databases">
        <title>Genomic Encyclopedia of Type Strains, Phase IV (KMG-IV): sequencing the most valuable type-strain genomes for metagenomic binning, comparative biology and taxonomic classification.</title>
        <authorList>
            <person name="Goeker M."/>
        </authorList>
    </citation>
    <scope>NUCLEOTIDE SEQUENCE [LARGE SCALE GENOMIC DNA]</scope>
    <source>
        <strain evidence="17 18">DSM 26916</strain>
    </source>
</reference>
<keyword evidence="5 12" id="KW-0812">Transmembrane</keyword>
<accession>A0A497XK51</accession>
<evidence type="ECO:0000256" key="14">
    <source>
        <dbReference type="SAM" id="SignalP"/>
    </source>
</evidence>
<evidence type="ECO:0000256" key="3">
    <source>
        <dbReference type="ARBA" id="ARBA00022448"/>
    </source>
</evidence>
<keyword evidence="6 14" id="KW-0732">Signal</keyword>
<dbReference type="Pfam" id="PF07715">
    <property type="entry name" value="Plug"/>
    <property type="match status" value="1"/>
</dbReference>
<dbReference type="GO" id="GO:0006811">
    <property type="term" value="P:monoatomic ion transport"/>
    <property type="evidence" value="ECO:0007669"/>
    <property type="project" value="UniProtKB-KW"/>
</dbReference>
<keyword evidence="18" id="KW-1185">Reference proteome</keyword>
<dbReference type="SUPFAM" id="SSF56935">
    <property type="entry name" value="Porins"/>
    <property type="match status" value="1"/>
</dbReference>
<dbReference type="OrthoDB" id="183532at2"/>
<comment type="subcellular location">
    <subcellularLocation>
        <location evidence="1 12">Cell outer membrane</location>
        <topology evidence="1 12">Multi-pass membrane protein</topology>
    </subcellularLocation>
</comment>
<dbReference type="GO" id="GO:0009279">
    <property type="term" value="C:cell outer membrane"/>
    <property type="evidence" value="ECO:0007669"/>
    <property type="project" value="UniProtKB-SubCell"/>
</dbReference>
<keyword evidence="3 12" id="KW-0813">Transport</keyword>
<gene>
    <name evidence="17" type="ORF">DFR35_0891</name>
</gene>
<dbReference type="Gene3D" id="2.170.130.10">
    <property type="entry name" value="TonB-dependent receptor, plug domain"/>
    <property type="match status" value="1"/>
</dbReference>
<dbReference type="CDD" id="cd01347">
    <property type="entry name" value="ligand_gated_channel"/>
    <property type="match status" value="1"/>
</dbReference>
<dbReference type="Pfam" id="PF00593">
    <property type="entry name" value="TonB_dep_Rec_b-barrel"/>
    <property type="match status" value="1"/>
</dbReference>
<keyword evidence="11 12" id="KW-0998">Cell outer membrane</keyword>
<proteinExistence type="inferred from homology"/>
<sequence>MHRNVRRAAIAAALFQMFTSSAAHAADDAAIVVTGTRQQMRAAESLSDLSVVTREDIQRAGQSTLAELLQTQPGLEISSTGGPGQPATVFMRGANGAHTLVLIDGMRVGSATLGTTAFEHLPLAAIDRIEILRGPASSLYGSDAIGGVIQIFTKRGSGPIAPNFSLGYGTYDTWQGSAGIGGQTEGGRFSLQAGFVDTKGFNAITNDQNFAYNKDRDGYRNTNFSGSFALNLAQGHELGGNALYSDGTTQKDALQCDPFFFACTTDYDSKTRQTVQSGNLYLRNQFTKIWASTLRIGQSTDDMADQRLDPSTNREFKDTFRTTQDQVVWQNDVTAGPGKLLLAAEQLKQRIASTNAYPVTQRTINSLLAGYQGWFDKHGIQVNLRGDSNSQFGDETTGGISYGYQFTPAWRLMLGARSAFKAPTFNDLYFPASFFGAGNPKLQPEHSQNREGALVYDTPRQRLSLTLYRNEVRDLIDWVETPPGSWFYTPTNVNRALLTGATLAGSATFGNWQLRGNLDFQDPRDQTTDKLLVNRAQHYGTLGADYRAERWQVGGEVVGSGVRYDDQANTITLGGYGIVNLHGQYAIDKGWNLFARANNVFDKRYELRRDYATAGANVFVGVRYEPQ</sequence>
<evidence type="ECO:0000256" key="12">
    <source>
        <dbReference type="PROSITE-ProRule" id="PRU01360"/>
    </source>
</evidence>
<feature type="domain" description="TonB-dependent receptor plug" evidence="16">
    <location>
        <begin position="44"/>
        <end position="148"/>
    </location>
</feature>
<keyword evidence="9 12" id="KW-0472">Membrane</keyword>
<dbReference type="InterPro" id="IPR039426">
    <property type="entry name" value="TonB-dep_rcpt-like"/>
</dbReference>
<evidence type="ECO:0000256" key="10">
    <source>
        <dbReference type="ARBA" id="ARBA00023170"/>
    </source>
</evidence>
<comment type="caution">
    <text evidence="17">The sequence shown here is derived from an EMBL/GenBank/DDBJ whole genome shotgun (WGS) entry which is preliminary data.</text>
</comment>
<dbReference type="EMBL" id="RCCI01000004">
    <property type="protein sequence ID" value="RLJ68332.1"/>
    <property type="molecule type" value="Genomic_DNA"/>
</dbReference>
<evidence type="ECO:0000256" key="4">
    <source>
        <dbReference type="ARBA" id="ARBA00022452"/>
    </source>
</evidence>
<keyword evidence="7" id="KW-0406">Ion transport</keyword>
<evidence type="ECO:0000256" key="7">
    <source>
        <dbReference type="ARBA" id="ARBA00023065"/>
    </source>
</evidence>
<keyword evidence="4 12" id="KW-1134">Transmembrane beta strand</keyword>
<organism evidence="17 18">
    <name type="scientific">Sulfurisoma sediminicola</name>
    <dbReference type="NCBI Taxonomy" id="1381557"/>
    <lineage>
        <taxon>Bacteria</taxon>
        <taxon>Pseudomonadati</taxon>
        <taxon>Pseudomonadota</taxon>
        <taxon>Betaproteobacteria</taxon>
        <taxon>Nitrosomonadales</taxon>
        <taxon>Sterolibacteriaceae</taxon>
        <taxon>Sulfurisoma</taxon>
    </lineage>
</organism>
<keyword evidence="8 13" id="KW-0798">TonB box</keyword>
<dbReference type="InterPro" id="IPR012910">
    <property type="entry name" value="Plug_dom"/>
</dbReference>
<evidence type="ECO:0000256" key="5">
    <source>
        <dbReference type="ARBA" id="ARBA00022692"/>
    </source>
</evidence>
<evidence type="ECO:0000256" key="8">
    <source>
        <dbReference type="ARBA" id="ARBA00023077"/>
    </source>
</evidence>
<dbReference type="GO" id="GO:0015889">
    <property type="term" value="P:cobalamin transport"/>
    <property type="evidence" value="ECO:0007669"/>
    <property type="project" value="TreeGrafter"/>
</dbReference>
<evidence type="ECO:0000256" key="9">
    <source>
        <dbReference type="ARBA" id="ARBA00023136"/>
    </source>
</evidence>
<dbReference type="PANTHER" id="PTHR30069">
    <property type="entry name" value="TONB-DEPENDENT OUTER MEMBRANE RECEPTOR"/>
    <property type="match status" value="1"/>
</dbReference>
<evidence type="ECO:0000256" key="6">
    <source>
        <dbReference type="ARBA" id="ARBA00022729"/>
    </source>
</evidence>
<evidence type="ECO:0000259" key="15">
    <source>
        <dbReference type="Pfam" id="PF00593"/>
    </source>
</evidence>
<name>A0A497XK51_9PROT</name>
<evidence type="ECO:0000259" key="16">
    <source>
        <dbReference type="Pfam" id="PF07715"/>
    </source>
</evidence>
<evidence type="ECO:0000256" key="11">
    <source>
        <dbReference type="ARBA" id="ARBA00023237"/>
    </source>
</evidence>
<dbReference type="PANTHER" id="PTHR30069:SF53">
    <property type="entry name" value="COLICIN I RECEPTOR-RELATED"/>
    <property type="match status" value="1"/>
</dbReference>